<keyword evidence="5 7" id="KW-0496">Mitochondrion</keyword>
<reference evidence="8" key="2">
    <citation type="submission" date="2022-01" db="EMBL/GenBank/DDBJ databases">
        <authorList>
            <person name="Hirooka S."/>
            <person name="Miyagishima S.Y."/>
        </authorList>
    </citation>
    <scope>NUCLEOTIDE SEQUENCE</scope>
    <source>
        <strain evidence="8">NBRC 102759</strain>
    </source>
</reference>
<dbReference type="EC" id="2.1.1.320" evidence="7"/>
<evidence type="ECO:0000256" key="3">
    <source>
        <dbReference type="ARBA" id="ARBA00022603"/>
    </source>
</evidence>
<proteinExistence type="inferred from homology"/>
<evidence type="ECO:0000256" key="4">
    <source>
        <dbReference type="ARBA" id="ARBA00022679"/>
    </source>
</evidence>
<dbReference type="OrthoDB" id="17415at2759"/>
<dbReference type="EMBL" id="BQMJ01000060">
    <property type="protein sequence ID" value="GJQ14837.1"/>
    <property type="molecule type" value="Genomic_DNA"/>
</dbReference>
<dbReference type="GO" id="GO:0032259">
    <property type="term" value="P:methylation"/>
    <property type="evidence" value="ECO:0007669"/>
    <property type="project" value="UniProtKB-KW"/>
</dbReference>
<dbReference type="InterPro" id="IPR029063">
    <property type="entry name" value="SAM-dependent_MTases_sf"/>
</dbReference>
<dbReference type="EMBL" id="BQMJ01000006">
    <property type="protein sequence ID" value="GJQ09120.1"/>
    <property type="molecule type" value="Genomic_DNA"/>
</dbReference>
<dbReference type="InterPro" id="IPR003788">
    <property type="entry name" value="NDUFAF7"/>
</dbReference>
<dbReference type="Pfam" id="PF02636">
    <property type="entry name" value="Methyltransf_28"/>
    <property type="match status" value="1"/>
</dbReference>
<sequence>MWSYTTTLFNTLRIGQIYPTRILRNFTLKLFWNHYSSIRQWSSCLQHSPTVNNKSFQDKLFRQYIYESLYATDKGYFMDASKGPPLKETTSSIPFQELTGSEQYYSLVAQRYAKQPNNWSTPVELFQPWYGYAIARWIEQVVQESFDRQQLSQEWHIVEVGGGNGSLAESILDYAKENYSQQLYHSLRYDMIEISPLFVERQQRRLNAYSDCVSIHSMSILDWSKTIRAPCILLFCEVLDNLPHDRIEWDNQTKTWHQCLVRETEDSLSNHAFTIVRSPLRDDWIVTTMHDWKLLDGLVPHISWRWIRENPYYWLYYLQSIVDRLLFSSSSCVVYVPTVAHQMLNCVRRYFPQSHLLIADFDFLPQATRGIFAPVVQNGTKTFASIEEPMKASCDILFPVYFSGLSYAIHRLWNSVHIQIEKQSKFLEKYADLEYTRTKSGFNPLLSDFTNTCILTTWG</sequence>
<evidence type="ECO:0000256" key="5">
    <source>
        <dbReference type="ARBA" id="ARBA00023128"/>
    </source>
</evidence>
<dbReference type="SUPFAM" id="SSF53335">
    <property type="entry name" value="S-adenosyl-L-methionine-dependent methyltransferases"/>
    <property type="match status" value="1"/>
</dbReference>
<organism evidence="8 10">
    <name type="scientific">Galdieria partita</name>
    <dbReference type="NCBI Taxonomy" id="83374"/>
    <lineage>
        <taxon>Eukaryota</taxon>
        <taxon>Rhodophyta</taxon>
        <taxon>Bangiophyceae</taxon>
        <taxon>Galdieriales</taxon>
        <taxon>Galdieriaceae</taxon>
        <taxon>Galdieria</taxon>
    </lineage>
</organism>
<dbReference type="AlphaFoldDB" id="A0A9C7PRF4"/>
<evidence type="ECO:0000313" key="8">
    <source>
        <dbReference type="EMBL" id="GJQ09120.1"/>
    </source>
</evidence>
<keyword evidence="3 7" id="KW-0489">Methyltransferase</keyword>
<evidence type="ECO:0000256" key="1">
    <source>
        <dbReference type="ARBA" id="ARBA00004173"/>
    </source>
</evidence>
<name>A0A9C7PRF4_9RHOD</name>
<dbReference type="Gene3D" id="3.40.50.12710">
    <property type="match status" value="1"/>
</dbReference>
<gene>
    <name evidence="9" type="ORF">GpartN1_g6628.t1</name>
    <name evidence="8" type="ORF">GpartN1_g911.t1</name>
</gene>
<protein>
    <recommendedName>
        <fullName evidence="7">Protein arginine methyltransferase NDUFAF7</fullName>
        <ecNumber evidence="7">2.1.1.320</ecNumber>
    </recommendedName>
</protein>
<comment type="catalytic activity">
    <reaction evidence="6 7">
        <text>L-arginyl-[protein] + 2 S-adenosyl-L-methionine = N(omega),N(omega)'-dimethyl-L-arginyl-[protein] + 2 S-adenosyl-L-homocysteine + 2 H(+)</text>
        <dbReference type="Rhea" id="RHEA:48108"/>
        <dbReference type="Rhea" id="RHEA-COMP:10532"/>
        <dbReference type="Rhea" id="RHEA-COMP:11992"/>
        <dbReference type="ChEBI" id="CHEBI:15378"/>
        <dbReference type="ChEBI" id="CHEBI:29965"/>
        <dbReference type="ChEBI" id="CHEBI:57856"/>
        <dbReference type="ChEBI" id="CHEBI:59789"/>
        <dbReference type="ChEBI" id="CHEBI:88221"/>
        <dbReference type="EC" id="2.1.1.320"/>
    </reaction>
</comment>
<comment type="subcellular location">
    <subcellularLocation>
        <location evidence="1 7">Mitochondrion</location>
    </subcellularLocation>
</comment>
<comment type="function">
    <text evidence="7">Arginine methyltransferase involved in the assembly or stability of mitochondrial NADH:ubiquinone oxidoreductase complex (complex I).</text>
</comment>
<comment type="similarity">
    <text evidence="2 7">Belongs to the NDUFAF7 family.</text>
</comment>
<dbReference type="InterPro" id="IPR038375">
    <property type="entry name" value="NDUFAF7_sf"/>
</dbReference>
<dbReference type="PANTHER" id="PTHR12049:SF5">
    <property type="entry name" value="PROTEIN ARGININE METHYLTRANSFERASE NDUFAF7 HOMOLOG, MITOCHONDRIAL"/>
    <property type="match status" value="1"/>
</dbReference>
<evidence type="ECO:0000313" key="10">
    <source>
        <dbReference type="Proteomes" id="UP001061958"/>
    </source>
</evidence>
<dbReference type="GO" id="GO:0035243">
    <property type="term" value="F:protein-arginine omega-N symmetric methyltransferase activity"/>
    <property type="evidence" value="ECO:0007669"/>
    <property type="project" value="UniProtKB-EC"/>
</dbReference>
<evidence type="ECO:0000313" key="9">
    <source>
        <dbReference type="EMBL" id="GJQ14837.1"/>
    </source>
</evidence>
<dbReference type="PANTHER" id="PTHR12049">
    <property type="entry name" value="PROTEIN ARGININE METHYLTRANSFERASE NDUFAF7, MITOCHONDRIAL"/>
    <property type="match status" value="1"/>
</dbReference>
<evidence type="ECO:0000256" key="6">
    <source>
        <dbReference type="ARBA" id="ARBA00048612"/>
    </source>
</evidence>
<dbReference type="GO" id="GO:0005739">
    <property type="term" value="C:mitochondrion"/>
    <property type="evidence" value="ECO:0007669"/>
    <property type="project" value="UniProtKB-SubCell"/>
</dbReference>
<accession>A0A9C7PRF4</accession>
<keyword evidence="4 7" id="KW-0808">Transferase</keyword>
<evidence type="ECO:0000256" key="2">
    <source>
        <dbReference type="ARBA" id="ARBA00005891"/>
    </source>
</evidence>
<comment type="caution">
    <text evidence="8">The sequence shown here is derived from an EMBL/GenBank/DDBJ whole genome shotgun (WGS) entry which is preliminary data.</text>
</comment>
<keyword evidence="10" id="KW-1185">Reference proteome</keyword>
<dbReference type="Proteomes" id="UP001061958">
    <property type="component" value="Unassembled WGS sequence"/>
</dbReference>
<evidence type="ECO:0000256" key="7">
    <source>
        <dbReference type="RuleBase" id="RU364114"/>
    </source>
</evidence>
<reference evidence="8" key="1">
    <citation type="journal article" date="2022" name="Proc. Natl. Acad. Sci. U.S.A.">
        <title>Life cycle and functional genomics of the unicellular red alga Galdieria for elucidating algal and plant evolution and industrial use.</title>
        <authorList>
            <person name="Hirooka S."/>
            <person name="Itabashi T."/>
            <person name="Ichinose T.M."/>
            <person name="Onuma R."/>
            <person name="Fujiwara T."/>
            <person name="Yamashita S."/>
            <person name="Jong L.W."/>
            <person name="Tomita R."/>
            <person name="Iwane A.H."/>
            <person name="Miyagishima S.Y."/>
        </authorList>
    </citation>
    <scope>NUCLEOTIDE SEQUENCE</scope>
    <source>
        <strain evidence="8">NBRC 102759</strain>
    </source>
</reference>